<feature type="compositionally biased region" description="Basic residues" evidence="16">
    <location>
        <begin position="1"/>
        <end position="12"/>
    </location>
</feature>
<dbReference type="Pfam" id="PF07715">
    <property type="entry name" value="Plug"/>
    <property type="match status" value="1"/>
</dbReference>
<dbReference type="InterPro" id="IPR011662">
    <property type="entry name" value="Secretin/TonB_short_N"/>
</dbReference>
<comment type="caution">
    <text evidence="18">The sequence shown here is derived from an EMBL/GenBank/DDBJ whole genome shotgun (WGS) entry which is preliminary data.</text>
</comment>
<dbReference type="NCBIfam" id="TIGR01783">
    <property type="entry name" value="TonB-siderophor"/>
    <property type="match status" value="1"/>
</dbReference>
<keyword evidence="12 18" id="KW-0675">Receptor</keyword>
<evidence type="ECO:0000256" key="11">
    <source>
        <dbReference type="ARBA" id="ARBA00023136"/>
    </source>
</evidence>
<dbReference type="FunFam" id="2.170.130.10:FF:000001">
    <property type="entry name" value="Catecholate siderophore TonB-dependent receptor"/>
    <property type="match status" value="1"/>
</dbReference>
<dbReference type="PANTHER" id="PTHR32552">
    <property type="entry name" value="FERRICHROME IRON RECEPTOR-RELATED"/>
    <property type="match status" value="1"/>
</dbReference>
<keyword evidence="3 14" id="KW-0813">Transport</keyword>
<dbReference type="PROSITE" id="PS52016">
    <property type="entry name" value="TONB_DEPENDENT_REC_3"/>
    <property type="match status" value="1"/>
</dbReference>
<feature type="domain" description="Secretin/TonB short N-terminal" evidence="17">
    <location>
        <begin position="95"/>
        <end position="146"/>
    </location>
</feature>
<evidence type="ECO:0000259" key="17">
    <source>
        <dbReference type="SMART" id="SM00965"/>
    </source>
</evidence>
<keyword evidence="19" id="KW-1185">Reference proteome</keyword>
<protein>
    <submittedName>
        <fullName evidence="18">TonB-dependent siderophore receptor</fullName>
    </submittedName>
</protein>
<evidence type="ECO:0000256" key="12">
    <source>
        <dbReference type="ARBA" id="ARBA00023170"/>
    </source>
</evidence>
<evidence type="ECO:0000256" key="1">
    <source>
        <dbReference type="ARBA" id="ARBA00004571"/>
    </source>
</evidence>
<keyword evidence="7" id="KW-0732">Signal</keyword>
<name>A0A4Q1HE62_9BURK</name>
<accession>A0A4Q1HE62</accession>
<proteinExistence type="inferred from homology"/>
<dbReference type="AlphaFoldDB" id="A0A4Q1HE62"/>
<keyword evidence="10 15" id="KW-0798">TonB box</keyword>
<keyword evidence="5" id="KW-0410">Iron transport</keyword>
<keyword evidence="11 14" id="KW-0472">Membrane</keyword>
<evidence type="ECO:0000256" key="10">
    <source>
        <dbReference type="ARBA" id="ARBA00023077"/>
    </source>
</evidence>
<dbReference type="GO" id="GO:0015891">
    <property type="term" value="P:siderophore transport"/>
    <property type="evidence" value="ECO:0007669"/>
    <property type="project" value="InterPro"/>
</dbReference>
<evidence type="ECO:0000313" key="18">
    <source>
        <dbReference type="EMBL" id="RXN83732.1"/>
    </source>
</evidence>
<dbReference type="InterPro" id="IPR037066">
    <property type="entry name" value="Plug_dom_sf"/>
</dbReference>
<evidence type="ECO:0000256" key="15">
    <source>
        <dbReference type="RuleBase" id="RU003357"/>
    </source>
</evidence>
<evidence type="ECO:0000256" key="3">
    <source>
        <dbReference type="ARBA" id="ARBA00022448"/>
    </source>
</evidence>
<evidence type="ECO:0000256" key="14">
    <source>
        <dbReference type="PROSITE-ProRule" id="PRU01360"/>
    </source>
</evidence>
<dbReference type="SMART" id="SM00965">
    <property type="entry name" value="STN"/>
    <property type="match status" value="1"/>
</dbReference>
<gene>
    <name evidence="18" type="ORF">C7R54_26005</name>
</gene>
<dbReference type="InterPro" id="IPR036942">
    <property type="entry name" value="Beta-barrel_TonB_sf"/>
</dbReference>
<keyword evidence="9" id="KW-0406">Ion transport</keyword>
<dbReference type="Proteomes" id="UP000290849">
    <property type="component" value="Unassembled WGS sequence"/>
</dbReference>
<dbReference type="GO" id="GO:0009279">
    <property type="term" value="C:cell outer membrane"/>
    <property type="evidence" value="ECO:0007669"/>
    <property type="project" value="UniProtKB-SubCell"/>
</dbReference>
<evidence type="ECO:0000256" key="13">
    <source>
        <dbReference type="ARBA" id="ARBA00023237"/>
    </source>
</evidence>
<evidence type="ECO:0000256" key="5">
    <source>
        <dbReference type="ARBA" id="ARBA00022496"/>
    </source>
</evidence>
<dbReference type="PANTHER" id="PTHR32552:SF68">
    <property type="entry name" value="FERRICHROME OUTER MEMBRANE TRANSPORTER_PHAGE RECEPTOR"/>
    <property type="match status" value="1"/>
</dbReference>
<evidence type="ECO:0000256" key="4">
    <source>
        <dbReference type="ARBA" id="ARBA00022452"/>
    </source>
</evidence>
<sequence>MSGHPRAQHRAHPPAVPRSPFTLSSFPHASSLRPPSPRMPLPAALTVLAAMLCASLPGGAAAQPAAPIAQVERQFDISAGPLAQALNAYATQAGVTLSFDARQVHGLSSAGLRGAYGVDAGFARLLQGSGLRAVSTGAGTYGLQPVPRESGNATELPVVEVSGASISGSFGDERGYIAADSISATKTVSSIRDTPASVSVVTRQQIDDQGAQTVSQALRYTAGVVPEARPGRYDYPNIRGFGSPGGADANFVGLMDGLRLPKGVYYIAPSIDPYMLDRVEILRGPASVLYGSVNPGGAINLVSKRPTVDPLHEIEVQYGSYDRKQVAADFGGALNESGTLSYRLTGVAHDAGTQIDHAKDERYSISPAITWAPDADTRFTVLGNYQHDPSAGAFSYLPARGTVHDSPWGRFSTRFSEDDPDVSRSDREQSSIGYEFEHRFNDTWTVRQNLRYMHARYNYRSVFQTGWAGDQPLLDRMTIGSRESLDGIALDNQAQVKFDTGAVKHTALVGLDYRHNRADARLGYGEAPALNVLDPVYGLPIADPPYDNYSKQTLRQLGLYAQDQVRWGKWVGLFGLRHDWVDADTVSSVVGSGVTTRSPQKDEATSWRAGLVYLFDNGLAPYLNYSTSFEPVLGTDFHGQPFKPTKGKQYEAGVKYQPQGLRSSVTASVFQITQANVKTADPDPTHPYASIQTGEVRSRGLELEGKLAITDQLSVLASYTLLDTRNTRSTTAQDKWPYGVPRQMASGWVDYTVAEGPLAGVGMGAGVRYVGDSYGNADNTLKVSSYTLVDAALRYDLQRLDPRLKGAQVAVNVSNLFDRKFVASCWDDNSCFYGPRRNVIATLRYRW</sequence>
<dbReference type="FunFam" id="2.40.170.20:FF:000005">
    <property type="entry name" value="TonB-dependent siderophore receptor"/>
    <property type="match status" value="1"/>
</dbReference>
<keyword evidence="6 14" id="KW-0812">Transmembrane</keyword>
<dbReference type="Gene3D" id="2.40.170.20">
    <property type="entry name" value="TonB-dependent receptor, beta-barrel domain"/>
    <property type="match status" value="1"/>
</dbReference>
<keyword evidence="8" id="KW-0408">Iron</keyword>
<evidence type="ECO:0000313" key="19">
    <source>
        <dbReference type="Proteomes" id="UP000290849"/>
    </source>
</evidence>
<organism evidence="18 19">
    <name type="scientific">Achromobacter aloeverae</name>
    <dbReference type="NCBI Taxonomy" id="1750518"/>
    <lineage>
        <taxon>Bacteria</taxon>
        <taxon>Pseudomonadati</taxon>
        <taxon>Pseudomonadota</taxon>
        <taxon>Betaproteobacteria</taxon>
        <taxon>Burkholderiales</taxon>
        <taxon>Alcaligenaceae</taxon>
        <taxon>Achromobacter</taxon>
    </lineage>
</organism>
<keyword evidence="4 14" id="KW-1134">Transmembrane beta strand</keyword>
<evidence type="ECO:0000256" key="9">
    <source>
        <dbReference type="ARBA" id="ARBA00023065"/>
    </source>
</evidence>
<evidence type="ECO:0000256" key="7">
    <source>
        <dbReference type="ARBA" id="ARBA00022729"/>
    </source>
</evidence>
<dbReference type="EMBL" id="PYAL01000009">
    <property type="protein sequence ID" value="RXN83732.1"/>
    <property type="molecule type" value="Genomic_DNA"/>
</dbReference>
<comment type="similarity">
    <text evidence="2 14 15">Belongs to the TonB-dependent receptor family.</text>
</comment>
<evidence type="ECO:0000256" key="2">
    <source>
        <dbReference type="ARBA" id="ARBA00009810"/>
    </source>
</evidence>
<feature type="region of interest" description="Disordered" evidence="16">
    <location>
        <begin position="1"/>
        <end position="37"/>
    </location>
</feature>
<dbReference type="InterPro" id="IPR012910">
    <property type="entry name" value="Plug_dom"/>
</dbReference>
<dbReference type="CDD" id="cd01347">
    <property type="entry name" value="ligand_gated_channel"/>
    <property type="match status" value="1"/>
</dbReference>
<dbReference type="Gene3D" id="2.170.130.10">
    <property type="entry name" value="TonB-dependent receptor, plug domain"/>
    <property type="match status" value="1"/>
</dbReference>
<dbReference type="Pfam" id="PF00593">
    <property type="entry name" value="TonB_dep_Rec_b-barrel"/>
    <property type="match status" value="1"/>
</dbReference>
<evidence type="ECO:0000256" key="6">
    <source>
        <dbReference type="ARBA" id="ARBA00022692"/>
    </source>
</evidence>
<evidence type="ECO:0000256" key="8">
    <source>
        <dbReference type="ARBA" id="ARBA00023004"/>
    </source>
</evidence>
<comment type="subcellular location">
    <subcellularLocation>
        <location evidence="1 14">Cell outer membrane</location>
        <topology evidence="1 14">Multi-pass membrane protein</topology>
    </subcellularLocation>
</comment>
<dbReference type="InterPro" id="IPR000531">
    <property type="entry name" value="Beta-barrel_TonB"/>
</dbReference>
<dbReference type="GO" id="GO:0015344">
    <property type="term" value="F:siderophore uptake transmembrane transporter activity"/>
    <property type="evidence" value="ECO:0007669"/>
    <property type="project" value="TreeGrafter"/>
</dbReference>
<dbReference type="GO" id="GO:0038023">
    <property type="term" value="F:signaling receptor activity"/>
    <property type="evidence" value="ECO:0007669"/>
    <property type="project" value="InterPro"/>
</dbReference>
<dbReference type="InterPro" id="IPR010105">
    <property type="entry name" value="TonB_sidphr_rcpt"/>
</dbReference>
<reference evidence="18 19" key="1">
    <citation type="journal article" date="2017" name="Int. J. Syst. Evol. Microbiol.">
        <title>Achromobacter aloeverae sp. nov., isolated from the root of Aloe vera (L.) Burm.f.</title>
        <authorList>
            <person name="Kuncharoen N."/>
            <person name="Muramatsu Y."/>
            <person name="Shibata C."/>
            <person name="Kamakura Y."/>
            <person name="Nakagawa Y."/>
            <person name="Tanasupawat S."/>
        </authorList>
    </citation>
    <scope>NUCLEOTIDE SEQUENCE [LARGE SCALE GENOMIC DNA]</scope>
    <source>
        <strain evidence="18 19">AVA-1</strain>
    </source>
</reference>
<dbReference type="InterPro" id="IPR039426">
    <property type="entry name" value="TonB-dep_rcpt-like"/>
</dbReference>
<keyword evidence="13 14" id="KW-0998">Cell outer membrane</keyword>
<dbReference type="Gene3D" id="3.55.50.30">
    <property type="match status" value="1"/>
</dbReference>
<dbReference type="SUPFAM" id="SSF56935">
    <property type="entry name" value="Porins"/>
    <property type="match status" value="1"/>
</dbReference>
<evidence type="ECO:0000256" key="16">
    <source>
        <dbReference type="SAM" id="MobiDB-lite"/>
    </source>
</evidence>